<accession>A0AAQ3L632</accession>
<evidence type="ECO:0000256" key="8">
    <source>
        <dbReference type="SAM" id="MobiDB-lite"/>
    </source>
</evidence>
<evidence type="ECO:0000259" key="10">
    <source>
        <dbReference type="PROSITE" id="PS50103"/>
    </source>
</evidence>
<dbReference type="PANTHER" id="PTHR24009:SF0">
    <property type="entry name" value="ZINC FINGER CCCH DOMAIN-CONTAINING PROTEIN 18"/>
    <property type="match status" value="1"/>
</dbReference>
<dbReference type="Gene3D" id="4.10.1000.10">
    <property type="entry name" value="Zinc finger, CCCH-type"/>
    <property type="match status" value="1"/>
</dbReference>
<dbReference type="PROSITE" id="PS51644">
    <property type="entry name" value="HTH_OST"/>
    <property type="match status" value="1"/>
</dbReference>
<evidence type="ECO:0000256" key="1">
    <source>
        <dbReference type="ARBA" id="ARBA00022723"/>
    </source>
</evidence>
<feature type="zinc finger region" description="C3H1-type" evidence="7">
    <location>
        <begin position="186"/>
        <end position="213"/>
    </location>
</feature>
<proteinExistence type="predicted"/>
<evidence type="ECO:0000256" key="7">
    <source>
        <dbReference type="PROSITE-ProRule" id="PRU00723"/>
    </source>
</evidence>
<evidence type="ECO:0000259" key="11">
    <source>
        <dbReference type="PROSITE" id="PS51644"/>
    </source>
</evidence>
<dbReference type="EMBL" id="CP136897">
    <property type="protein sequence ID" value="WOL17627.1"/>
    <property type="molecule type" value="Genomic_DNA"/>
</dbReference>
<evidence type="ECO:0000259" key="9">
    <source>
        <dbReference type="PROSITE" id="PS50102"/>
    </source>
</evidence>
<dbReference type="SUPFAM" id="SSF54928">
    <property type="entry name" value="RNA-binding domain, RBD"/>
    <property type="match status" value="1"/>
</dbReference>
<keyword evidence="2 7" id="KW-0863">Zinc-finger</keyword>
<dbReference type="InterPro" id="IPR000571">
    <property type="entry name" value="Znf_CCCH"/>
</dbReference>
<reference evidence="12 13" key="1">
    <citation type="submission" date="2023-10" db="EMBL/GenBank/DDBJ databases">
        <title>Chromosome-scale genome assembly provides insights into flower coloration mechanisms of Canna indica.</title>
        <authorList>
            <person name="Li C."/>
        </authorList>
    </citation>
    <scope>NUCLEOTIDE SEQUENCE [LARGE SCALE GENOMIC DNA]</scope>
    <source>
        <tissue evidence="12">Flower</tissue>
    </source>
</reference>
<keyword evidence="3 7" id="KW-0862">Zinc</keyword>
<dbReference type="InterPro" id="IPR000504">
    <property type="entry name" value="RRM_dom"/>
</dbReference>
<dbReference type="SUPFAM" id="SSF90229">
    <property type="entry name" value="CCCH zinc finger"/>
    <property type="match status" value="1"/>
</dbReference>
<dbReference type="Proteomes" id="UP001327560">
    <property type="component" value="Chromosome 8"/>
</dbReference>
<dbReference type="PANTHER" id="PTHR24009">
    <property type="entry name" value="RNA-BINDING (RRM/RBD/RNP MOTIFS)"/>
    <property type="match status" value="1"/>
</dbReference>
<feature type="domain" description="HTH OST-type" evidence="11">
    <location>
        <begin position="240"/>
        <end position="323"/>
    </location>
</feature>
<keyword evidence="1 7" id="KW-0479">Metal-binding</keyword>
<dbReference type="Pfam" id="PF00076">
    <property type="entry name" value="RRM_1"/>
    <property type="match status" value="1"/>
</dbReference>
<evidence type="ECO:0000256" key="6">
    <source>
        <dbReference type="PROSITE-ProRule" id="PRU00176"/>
    </source>
</evidence>
<keyword evidence="5" id="KW-0238">DNA-binding</keyword>
<feature type="compositionally biased region" description="Polar residues" evidence="8">
    <location>
        <begin position="525"/>
        <end position="534"/>
    </location>
</feature>
<feature type="region of interest" description="Disordered" evidence="8">
    <location>
        <begin position="525"/>
        <end position="558"/>
    </location>
</feature>
<keyword evidence="4 6" id="KW-0694">RNA-binding</keyword>
<protein>
    <submittedName>
        <fullName evidence="12">Zinc finger CCCH domain-containing protein 54-like isoform X1</fullName>
    </submittedName>
</protein>
<evidence type="ECO:0000313" key="13">
    <source>
        <dbReference type="Proteomes" id="UP001327560"/>
    </source>
</evidence>
<dbReference type="Gene3D" id="3.30.70.330">
    <property type="match status" value="1"/>
</dbReference>
<keyword evidence="13" id="KW-1185">Reference proteome</keyword>
<dbReference type="PROSITE" id="PS50103">
    <property type="entry name" value="ZF_C3H1"/>
    <property type="match status" value="1"/>
</dbReference>
<feature type="domain" description="RRM" evidence="9">
    <location>
        <begin position="346"/>
        <end position="421"/>
    </location>
</feature>
<dbReference type="InterPro" id="IPR025605">
    <property type="entry name" value="OST-HTH/LOTUS_dom"/>
</dbReference>
<evidence type="ECO:0000256" key="5">
    <source>
        <dbReference type="ARBA" id="ARBA00023125"/>
    </source>
</evidence>
<gene>
    <name evidence="12" type="ORF">Cni_G26420</name>
</gene>
<dbReference type="InterPro" id="IPR036855">
    <property type="entry name" value="Znf_CCCH_sf"/>
</dbReference>
<dbReference type="Pfam" id="PF23182">
    <property type="entry name" value="PABC_AtC3H46"/>
    <property type="match status" value="1"/>
</dbReference>
<dbReference type="GO" id="GO:0008270">
    <property type="term" value="F:zinc ion binding"/>
    <property type="evidence" value="ECO:0007669"/>
    <property type="project" value="UniProtKB-KW"/>
</dbReference>
<sequence length="558" mass="63115">MGFNMDAGGRESSYYDMDWVELLKITFTRVQKVEPAETAVKIIGCIFLQGPSNAEMFRLAFGSDNILLSKINDAKHMLDLLVPNKSIPDNQIGTCSPSASHAISSQSNLQMPTHYCLPQLSVEQHSPSHNLSPVPRPYSDFVSSLHHNQPQPMDQLDNANHMNNYYYYQETALASSINKRSPSFSDLPPKNCHYFNKGYCKHGNSCKYSHAQPSPEGYSQVFGPNMTEYPNEEHPLTPKSLQKLELEIVELLRSKRGMPVSIASLPMLYAERYGKNLQADGYLTESQRHGKAGYNLTKLLSNLRKSIRLIEKPHGQHSVVLAEDAPKHLEGRNERNDLSPTVSSSHQIYLTFPAESTFTEDDVSNYFKQYGQVRDVRLPSLEKRMYGFVSFVHPETVSMILEQRCPHYICGARVLVKQYKEKSKTFDRMHSENSRPKPPYHLRNPEMDHEAHSGSAERARNLKDYLIEQELERESIHLSRFNFAPMTLTQQNCSTHGMEGRSNLLGHLTHEFGLLNVGSTNDGKARQLSSYSDQESGHTELPENLFSPPVGSSIPAVI</sequence>
<feature type="compositionally biased region" description="Basic and acidic residues" evidence="8">
    <location>
        <begin position="443"/>
        <end position="457"/>
    </location>
</feature>
<evidence type="ECO:0000256" key="4">
    <source>
        <dbReference type="ARBA" id="ARBA00022884"/>
    </source>
</evidence>
<dbReference type="InterPro" id="IPR012677">
    <property type="entry name" value="Nucleotide-bd_a/b_plait_sf"/>
</dbReference>
<evidence type="ECO:0000256" key="2">
    <source>
        <dbReference type="ARBA" id="ARBA00022771"/>
    </source>
</evidence>
<dbReference type="SMART" id="SM00360">
    <property type="entry name" value="RRM"/>
    <property type="match status" value="1"/>
</dbReference>
<dbReference type="GO" id="GO:0003723">
    <property type="term" value="F:RNA binding"/>
    <property type="evidence" value="ECO:0007669"/>
    <property type="project" value="UniProtKB-UniRule"/>
</dbReference>
<dbReference type="Pfam" id="PF00642">
    <property type="entry name" value="zf-CCCH"/>
    <property type="match status" value="1"/>
</dbReference>
<evidence type="ECO:0000256" key="3">
    <source>
        <dbReference type="ARBA" id="ARBA00022833"/>
    </source>
</evidence>
<organism evidence="12 13">
    <name type="scientific">Canna indica</name>
    <name type="common">Indian-shot</name>
    <dbReference type="NCBI Taxonomy" id="4628"/>
    <lineage>
        <taxon>Eukaryota</taxon>
        <taxon>Viridiplantae</taxon>
        <taxon>Streptophyta</taxon>
        <taxon>Embryophyta</taxon>
        <taxon>Tracheophyta</taxon>
        <taxon>Spermatophyta</taxon>
        <taxon>Magnoliopsida</taxon>
        <taxon>Liliopsida</taxon>
        <taxon>Zingiberales</taxon>
        <taxon>Cannaceae</taxon>
        <taxon>Canna</taxon>
    </lineage>
</organism>
<feature type="region of interest" description="Disordered" evidence="8">
    <location>
        <begin position="425"/>
        <end position="457"/>
    </location>
</feature>
<dbReference type="GO" id="GO:0003677">
    <property type="term" value="F:DNA binding"/>
    <property type="evidence" value="ECO:0007669"/>
    <property type="project" value="UniProtKB-KW"/>
</dbReference>
<feature type="compositionally biased region" description="Basic and acidic residues" evidence="8">
    <location>
        <begin position="425"/>
        <end position="435"/>
    </location>
</feature>
<dbReference type="InterPro" id="IPR035979">
    <property type="entry name" value="RBD_domain_sf"/>
</dbReference>
<name>A0AAQ3L632_9LILI</name>
<dbReference type="InterPro" id="IPR056276">
    <property type="entry name" value="AtC3H46-like_PABC-like"/>
</dbReference>
<dbReference type="PROSITE" id="PS50102">
    <property type="entry name" value="RRM"/>
    <property type="match status" value="1"/>
</dbReference>
<feature type="domain" description="C3H1-type" evidence="10">
    <location>
        <begin position="186"/>
        <end position="213"/>
    </location>
</feature>
<evidence type="ECO:0000313" key="12">
    <source>
        <dbReference type="EMBL" id="WOL17627.1"/>
    </source>
</evidence>
<dbReference type="AlphaFoldDB" id="A0AAQ3L632"/>